<feature type="binding site" evidence="8">
    <location>
        <position position="145"/>
    </location>
    <ligand>
        <name>Mn(2+)</name>
        <dbReference type="ChEBI" id="CHEBI:29035"/>
    </ligand>
</feature>
<comment type="similarity">
    <text evidence="8">Belongs to the CRISPR-associated endonuclease Cas1 family.</text>
</comment>
<evidence type="ECO:0000256" key="3">
    <source>
        <dbReference type="ARBA" id="ARBA00022759"/>
    </source>
</evidence>
<dbReference type="KEGG" id="dol:Dole_2989"/>
<dbReference type="HAMAP" id="MF_01470">
    <property type="entry name" value="Cas1"/>
    <property type="match status" value="1"/>
</dbReference>
<dbReference type="OrthoDB" id="9777847at2"/>
<proteinExistence type="inferred from homology"/>
<dbReference type="GO" id="GO:0004520">
    <property type="term" value="F:DNA endonuclease activity"/>
    <property type="evidence" value="ECO:0007669"/>
    <property type="project" value="InterPro"/>
</dbReference>
<dbReference type="Gene3D" id="1.20.120.920">
    <property type="entry name" value="CRISPR-associated endonuclease Cas1, C-terminal domain"/>
    <property type="match status" value="1"/>
</dbReference>
<feature type="compositionally biased region" description="Pro residues" evidence="9">
    <location>
        <begin position="282"/>
        <end position="296"/>
    </location>
</feature>
<feature type="binding site" evidence="8">
    <location>
        <position position="225"/>
    </location>
    <ligand>
        <name>Mn(2+)</name>
        <dbReference type="ChEBI" id="CHEBI:29035"/>
    </ligand>
</feature>
<dbReference type="CDD" id="cd09719">
    <property type="entry name" value="Cas1_I-E"/>
    <property type="match status" value="1"/>
</dbReference>
<evidence type="ECO:0000256" key="4">
    <source>
        <dbReference type="ARBA" id="ARBA00022801"/>
    </source>
</evidence>
<comment type="subunit">
    <text evidence="8">Homodimer, forms a heterotetramer with a Cas2 homodimer.</text>
</comment>
<keyword evidence="1 8" id="KW-0540">Nuclease</keyword>
<dbReference type="eggNOG" id="COG1518">
    <property type="taxonomic scope" value="Bacteria"/>
</dbReference>
<dbReference type="RefSeq" id="WP_012176403.1">
    <property type="nucleotide sequence ID" value="NC_009943.1"/>
</dbReference>
<comment type="cofactor">
    <cofactor evidence="8">
        <name>Mg(2+)</name>
        <dbReference type="ChEBI" id="CHEBI:18420"/>
    </cofactor>
    <cofactor evidence="8">
        <name>Mn(2+)</name>
        <dbReference type="ChEBI" id="CHEBI:29035"/>
    </cofactor>
</comment>
<dbReference type="EC" id="3.1.-.-" evidence="8"/>
<keyword evidence="8" id="KW-0464">Manganese</keyword>
<keyword evidence="6 8" id="KW-0051">Antiviral defense</keyword>
<keyword evidence="11" id="KW-1185">Reference proteome</keyword>
<dbReference type="InterPro" id="IPR042211">
    <property type="entry name" value="CRISPR-assoc_Cas1_N"/>
</dbReference>
<dbReference type="InterPro" id="IPR033641">
    <property type="entry name" value="Cas1_I-E"/>
</dbReference>
<dbReference type="GO" id="GO:0016787">
    <property type="term" value="F:hydrolase activity"/>
    <property type="evidence" value="ECO:0007669"/>
    <property type="project" value="UniProtKB-KW"/>
</dbReference>
<keyword evidence="2 8" id="KW-0479">Metal-binding</keyword>
<dbReference type="HOGENOM" id="CLU_077904_0_0_7"/>
<dbReference type="InterPro" id="IPR002729">
    <property type="entry name" value="CRISPR-assoc_Cas1"/>
</dbReference>
<evidence type="ECO:0000256" key="8">
    <source>
        <dbReference type="HAMAP-Rule" id="MF_01470"/>
    </source>
</evidence>
<dbReference type="GO" id="GO:0003677">
    <property type="term" value="F:DNA binding"/>
    <property type="evidence" value="ECO:0007669"/>
    <property type="project" value="UniProtKB-KW"/>
</dbReference>
<dbReference type="GO" id="GO:0051607">
    <property type="term" value="P:defense response to virus"/>
    <property type="evidence" value="ECO:0007669"/>
    <property type="project" value="UniProtKB-UniRule"/>
</dbReference>
<evidence type="ECO:0000256" key="6">
    <source>
        <dbReference type="ARBA" id="ARBA00023118"/>
    </source>
</evidence>
<keyword evidence="7 8" id="KW-0238">DNA-binding</keyword>
<feature type="region of interest" description="Disordered" evidence="9">
    <location>
        <begin position="277"/>
        <end position="309"/>
    </location>
</feature>
<dbReference type="NCBIfam" id="TIGR00287">
    <property type="entry name" value="cas1"/>
    <property type="match status" value="2"/>
</dbReference>
<evidence type="ECO:0000313" key="10">
    <source>
        <dbReference type="EMBL" id="ABW68792.1"/>
    </source>
</evidence>
<keyword evidence="4 8" id="KW-0378">Hydrolase</keyword>
<dbReference type="PANTHER" id="PTHR34353">
    <property type="entry name" value="CRISPR-ASSOCIATED ENDONUCLEASE CAS1 1"/>
    <property type="match status" value="1"/>
</dbReference>
<name>A8ZZ19_DESOH</name>
<sequence>MTDSHFVPLKPIPIKDRVSMVFVYYGQIDVKDGAFVVVDDVNGERKHIPVGSVACIMLEPGTRISHAAVKLAATTGTLLIWVGEAGVRLYSAGQPGGARSDKLLYQAKLALDEQLRLKVVRRMFEIRFGEKPPERRSVDQLRGIEGARVRKIYELMAKQYGVPWKGRRYDPKDWESGDVINKCLSAATSCLYGVTEAAILAAGYAPAVGFIHSGKPLSFVYDIADIYKFDTVVPVAFRVAAKKPAHPDREVRIACRDAFRETRLLQKIIPGIEDILSAGGIKPPPPPEDAQPPAIPEPESIGDQGHRSA</sequence>
<dbReference type="AlphaFoldDB" id="A8ZZ19"/>
<dbReference type="STRING" id="96561.Dole_2989"/>
<dbReference type="Gene3D" id="3.100.10.20">
    <property type="entry name" value="CRISPR-associated endonuclease Cas1, N-terminal domain"/>
    <property type="match status" value="1"/>
</dbReference>
<dbReference type="PANTHER" id="PTHR34353:SF3">
    <property type="entry name" value="CRISPR-ASSOCIATED ENDONUCLEASE CAS1"/>
    <property type="match status" value="1"/>
</dbReference>
<reference evidence="10 11" key="1">
    <citation type="submission" date="2007-10" db="EMBL/GenBank/DDBJ databases">
        <title>Complete sequence of Desulfococcus oleovorans Hxd3.</title>
        <authorList>
            <consortium name="US DOE Joint Genome Institute"/>
            <person name="Copeland A."/>
            <person name="Lucas S."/>
            <person name="Lapidus A."/>
            <person name="Barry K."/>
            <person name="Glavina del Rio T."/>
            <person name="Dalin E."/>
            <person name="Tice H."/>
            <person name="Pitluck S."/>
            <person name="Kiss H."/>
            <person name="Brettin T."/>
            <person name="Bruce D."/>
            <person name="Detter J.C."/>
            <person name="Han C."/>
            <person name="Schmutz J."/>
            <person name="Larimer F."/>
            <person name="Land M."/>
            <person name="Hauser L."/>
            <person name="Kyrpides N."/>
            <person name="Kim E."/>
            <person name="Wawrik B."/>
            <person name="Richardson P."/>
        </authorList>
    </citation>
    <scope>NUCLEOTIDE SEQUENCE [LARGE SCALE GENOMIC DNA]</scope>
    <source>
        <strain evidence="11">DSM 6200 / JCM 39069 / Hxd3</strain>
    </source>
</reference>
<feature type="binding site" evidence="8">
    <location>
        <position position="212"/>
    </location>
    <ligand>
        <name>Mn(2+)</name>
        <dbReference type="ChEBI" id="CHEBI:29035"/>
    </ligand>
</feature>
<keyword evidence="5 8" id="KW-0460">Magnesium</keyword>
<protein>
    <recommendedName>
        <fullName evidence="8">CRISPR-associated endonuclease Cas1</fullName>
        <ecNumber evidence="8">3.1.-.-</ecNumber>
    </recommendedName>
</protein>
<dbReference type="Proteomes" id="UP000008561">
    <property type="component" value="Chromosome"/>
</dbReference>
<evidence type="ECO:0000256" key="5">
    <source>
        <dbReference type="ARBA" id="ARBA00022842"/>
    </source>
</evidence>
<dbReference type="InterPro" id="IPR019851">
    <property type="entry name" value="CRISPR-assoc_Cas1_ECOLI"/>
</dbReference>
<dbReference type="NCBIfam" id="TIGR03638">
    <property type="entry name" value="cas1_ECOLI"/>
    <property type="match status" value="1"/>
</dbReference>
<evidence type="ECO:0000256" key="7">
    <source>
        <dbReference type="ARBA" id="ARBA00023125"/>
    </source>
</evidence>
<comment type="function">
    <text evidence="8">CRISPR (clustered regularly interspaced short palindromic repeat), is an adaptive immune system that provides protection against mobile genetic elements (viruses, transposable elements and conjugative plasmids). CRISPR clusters contain spacers, sequences complementary to antecedent mobile elements, and target invading nucleic acids. CRISPR clusters are transcribed and processed into CRISPR RNA (crRNA). Acts as a dsDNA endonuclease. Involved in the integration of spacer DNA into the CRISPR cassette.</text>
</comment>
<organism evidence="10 11">
    <name type="scientific">Desulfosudis oleivorans (strain DSM 6200 / JCM 39069 / Hxd3)</name>
    <name type="common">Desulfococcus oleovorans</name>
    <dbReference type="NCBI Taxonomy" id="96561"/>
    <lineage>
        <taxon>Bacteria</taxon>
        <taxon>Pseudomonadati</taxon>
        <taxon>Thermodesulfobacteriota</taxon>
        <taxon>Desulfobacteria</taxon>
        <taxon>Desulfobacterales</taxon>
        <taxon>Desulfosudaceae</taxon>
        <taxon>Desulfosudis</taxon>
    </lineage>
</organism>
<gene>
    <name evidence="8" type="primary">cas1</name>
    <name evidence="10" type="ordered locus">Dole_2989</name>
</gene>
<evidence type="ECO:0000256" key="2">
    <source>
        <dbReference type="ARBA" id="ARBA00022723"/>
    </source>
</evidence>
<dbReference type="GO" id="GO:0046872">
    <property type="term" value="F:metal ion binding"/>
    <property type="evidence" value="ECO:0007669"/>
    <property type="project" value="UniProtKB-UniRule"/>
</dbReference>
<dbReference type="EMBL" id="CP000859">
    <property type="protein sequence ID" value="ABW68792.1"/>
    <property type="molecule type" value="Genomic_DNA"/>
</dbReference>
<evidence type="ECO:0000256" key="9">
    <source>
        <dbReference type="SAM" id="MobiDB-lite"/>
    </source>
</evidence>
<evidence type="ECO:0000313" key="11">
    <source>
        <dbReference type="Proteomes" id="UP000008561"/>
    </source>
</evidence>
<dbReference type="InterPro" id="IPR042206">
    <property type="entry name" value="CRISPR-assoc_Cas1_C"/>
</dbReference>
<keyword evidence="3 8" id="KW-0255">Endonuclease</keyword>
<accession>A8ZZ19</accession>
<evidence type="ECO:0000256" key="1">
    <source>
        <dbReference type="ARBA" id="ARBA00022722"/>
    </source>
</evidence>
<dbReference type="Pfam" id="PF01867">
    <property type="entry name" value="Cas_Cas1"/>
    <property type="match status" value="2"/>
</dbReference>
<dbReference type="InterPro" id="IPR050646">
    <property type="entry name" value="Cas1"/>
</dbReference>
<dbReference type="GO" id="GO:0043571">
    <property type="term" value="P:maintenance of CRISPR repeat elements"/>
    <property type="evidence" value="ECO:0007669"/>
    <property type="project" value="UniProtKB-UniRule"/>
</dbReference>